<dbReference type="Proteomes" id="UP001229421">
    <property type="component" value="Unassembled WGS sequence"/>
</dbReference>
<accession>A0AAD8NW16</accession>
<keyword evidence="2" id="KW-1185">Reference proteome</keyword>
<name>A0AAD8NW16_TARER</name>
<proteinExistence type="predicted"/>
<sequence length="89" mass="10404">MLHNGGLFEGFPRRKHKKGKISYVDLVDSDKFPVHEDNMFLDHRIDMEHFKAVVDMEETNGSDNDMKYGEMDVELDMEGSKIMDEEVDH</sequence>
<evidence type="ECO:0000313" key="2">
    <source>
        <dbReference type="Proteomes" id="UP001229421"/>
    </source>
</evidence>
<dbReference type="EMBL" id="JAUHHV010000005">
    <property type="protein sequence ID" value="KAK1423543.1"/>
    <property type="molecule type" value="Genomic_DNA"/>
</dbReference>
<protein>
    <submittedName>
        <fullName evidence="1">Uncharacterized protein</fullName>
    </submittedName>
</protein>
<gene>
    <name evidence="1" type="ORF">QVD17_18847</name>
</gene>
<organism evidence="1 2">
    <name type="scientific">Tagetes erecta</name>
    <name type="common">African marigold</name>
    <dbReference type="NCBI Taxonomy" id="13708"/>
    <lineage>
        <taxon>Eukaryota</taxon>
        <taxon>Viridiplantae</taxon>
        <taxon>Streptophyta</taxon>
        <taxon>Embryophyta</taxon>
        <taxon>Tracheophyta</taxon>
        <taxon>Spermatophyta</taxon>
        <taxon>Magnoliopsida</taxon>
        <taxon>eudicotyledons</taxon>
        <taxon>Gunneridae</taxon>
        <taxon>Pentapetalae</taxon>
        <taxon>asterids</taxon>
        <taxon>campanulids</taxon>
        <taxon>Asterales</taxon>
        <taxon>Asteraceae</taxon>
        <taxon>Asteroideae</taxon>
        <taxon>Heliantheae alliance</taxon>
        <taxon>Tageteae</taxon>
        <taxon>Tagetes</taxon>
    </lineage>
</organism>
<dbReference type="AlphaFoldDB" id="A0AAD8NW16"/>
<reference evidence="1" key="1">
    <citation type="journal article" date="2023" name="bioRxiv">
        <title>Improved chromosome-level genome assembly for marigold (Tagetes erecta).</title>
        <authorList>
            <person name="Jiang F."/>
            <person name="Yuan L."/>
            <person name="Wang S."/>
            <person name="Wang H."/>
            <person name="Xu D."/>
            <person name="Wang A."/>
            <person name="Fan W."/>
        </authorList>
    </citation>
    <scope>NUCLEOTIDE SEQUENCE</scope>
    <source>
        <strain evidence="1">WSJ</strain>
        <tissue evidence="1">Leaf</tissue>
    </source>
</reference>
<evidence type="ECO:0000313" key="1">
    <source>
        <dbReference type="EMBL" id="KAK1423543.1"/>
    </source>
</evidence>
<comment type="caution">
    <text evidence="1">The sequence shown here is derived from an EMBL/GenBank/DDBJ whole genome shotgun (WGS) entry which is preliminary data.</text>
</comment>